<feature type="domain" description="N-acetyltransferase" evidence="3">
    <location>
        <begin position="148"/>
        <end position="305"/>
    </location>
</feature>
<dbReference type="GO" id="GO:0003677">
    <property type="term" value="F:DNA binding"/>
    <property type="evidence" value="ECO:0007669"/>
    <property type="project" value="UniProtKB-KW"/>
</dbReference>
<feature type="domain" description="HTH marR-type" evidence="2">
    <location>
        <begin position="1"/>
        <end position="136"/>
    </location>
</feature>
<dbReference type="SMART" id="SM00347">
    <property type="entry name" value="HTH_MARR"/>
    <property type="match status" value="1"/>
</dbReference>
<evidence type="ECO:0000313" key="4">
    <source>
        <dbReference type="EMBL" id="SDM06459.1"/>
    </source>
</evidence>
<dbReference type="GO" id="GO:0008080">
    <property type="term" value="F:N-acetyltransferase activity"/>
    <property type="evidence" value="ECO:0007669"/>
    <property type="project" value="InterPro"/>
</dbReference>
<reference evidence="4 5" key="1">
    <citation type="submission" date="2016-10" db="EMBL/GenBank/DDBJ databases">
        <authorList>
            <person name="de Groot N.N."/>
        </authorList>
    </citation>
    <scope>NUCLEOTIDE SEQUENCE [LARGE SCALE GENOMIC DNA]</scope>
    <source>
        <strain evidence="4 5">DSM 25294</strain>
    </source>
</reference>
<evidence type="ECO:0000256" key="1">
    <source>
        <dbReference type="ARBA" id="ARBA00022679"/>
    </source>
</evidence>
<sequence length="305" mass="34418">MDEIDRIRAFNRAYTKAIGLLDSSFLESGLSLAEVRLLQDIDSGESGSTAREISQALRLDEGYASRLFKRFEEKGWIERQPDPKDARRRLLQISPSGLARLAPFRVSARKAVGERLKDLSAVSRSELLAAMDRIEQLFLQEDRATDRPILRDVEPGDAGWIIQRHAEFYAEQYGFNADFEAVVAQILADFLTKREPRCERGWIATTKSGTRLGSVLCTRHDAELAKLRVLFVEPNARGLGLGRALVSACVRHARDSGFKGMTLWTQKNLEAACALYAEHGFQCVHEQAEHAFGQHVVNQTWEIRF</sequence>
<dbReference type="InterPro" id="IPR016181">
    <property type="entry name" value="Acyl_CoA_acyltransferase"/>
</dbReference>
<dbReference type="SUPFAM" id="SSF55729">
    <property type="entry name" value="Acyl-CoA N-acyltransferases (Nat)"/>
    <property type="match status" value="1"/>
</dbReference>
<dbReference type="PANTHER" id="PTHR13947:SF37">
    <property type="entry name" value="LD18367P"/>
    <property type="match status" value="1"/>
</dbReference>
<evidence type="ECO:0000313" key="5">
    <source>
        <dbReference type="Proteomes" id="UP000199382"/>
    </source>
</evidence>
<dbReference type="OrthoDB" id="273614at2"/>
<dbReference type="InterPro" id="IPR000182">
    <property type="entry name" value="GNAT_dom"/>
</dbReference>
<name>A0A1G9Q686_9RHOB</name>
<gene>
    <name evidence="4" type="ORF">SAMN04488026_11602</name>
</gene>
<dbReference type="EMBL" id="FNEK01000160">
    <property type="protein sequence ID" value="SDM06459.1"/>
    <property type="molecule type" value="Genomic_DNA"/>
</dbReference>
<accession>A0A1G9Q686</accession>
<dbReference type="InterPro" id="IPR036390">
    <property type="entry name" value="WH_DNA-bd_sf"/>
</dbReference>
<dbReference type="PANTHER" id="PTHR13947">
    <property type="entry name" value="GNAT FAMILY N-ACETYLTRANSFERASE"/>
    <property type="match status" value="1"/>
</dbReference>
<organism evidence="4 5">
    <name type="scientific">Aliiruegeria lutimaris</name>
    <dbReference type="NCBI Taxonomy" id="571298"/>
    <lineage>
        <taxon>Bacteria</taxon>
        <taxon>Pseudomonadati</taxon>
        <taxon>Pseudomonadota</taxon>
        <taxon>Alphaproteobacteria</taxon>
        <taxon>Rhodobacterales</taxon>
        <taxon>Roseobacteraceae</taxon>
        <taxon>Aliiruegeria</taxon>
    </lineage>
</organism>
<dbReference type="GO" id="GO:0003700">
    <property type="term" value="F:DNA-binding transcription factor activity"/>
    <property type="evidence" value="ECO:0007669"/>
    <property type="project" value="InterPro"/>
</dbReference>
<evidence type="ECO:0000259" key="3">
    <source>
        <dbReference type="PROSITE" id="PS51186"/>
    </source>
</evidence>
<dbReference type="STRING" id="571298.SAMN04488026_11602"/>
<keyword evidence="4" id="KW-0238">DNA-binding</keyword>
<dbReference type="Gene3D" id="3.40.630.30">
    <property type="match status" value="1"/>
</dbReference>
<keyword evidence="1" id="KW-0808">Transferase</keyword>
<dbReference type="RefSeq" id="WP_093165138.1">
    <property type="nucleotide sequence ID" value="NZ_FNEK01000160.1"/>
</dbReference>
<dbReference type="InterPro" id="IPR050769">
    <property type="entry name" value="NAT_camello-type"/>
</dbReference>
<dbReference type="PROSITE" id="PS51186">
    <property type="entry name" value="GNAT"/>
    <property type="match status" value="1"/>
</dbReference>
<keyword evidence="5" id="KW-1185">Reference proteome</keyword>
<evidence type="ECO:0000259" key="2">
    <source>
        <dbReference type="PROSITE" id="PS50995"/>
    </source>
</evidence>
<protein>
    <submittedName>
        <fullName evidence="4">DNA-binding transcriptional regulator, MarR family</fullName>
    </submittedName>
</protein>
<dbReference type="AlphaFoldDB" id="A0A1G9Q686"/>
<dbReference type="SUPFAM" id="SSF46785">
    <property type="entry name" value="Winged helix' DNA-binding domain"/>
    <property type="match status" value="1"/>
</dbReference>
<proteinExistence type="predicted"/>
<dbReference type="Proteomes" id="UP000199382">
    <property type="component" value="Unassembled WGS sequence"/>
</dbReference>
<dbReference type="Gene3D" id="1.10.10.10">
    <property type="entry name" value="Winged helix-like DNA-binding domain superfamily/Winged helix DNA-binding domain"/>
    <property type="match status" value="1"/>
</dbReference>
<dbReference type="PROSITE" id="PS50995">
    <property type="entry name" value="HTH_MARR_2"/>
    <property type="match status" value="1"/>
</dbReference>
<dbReference type="CDD" id="cd04301">
    <property type="entry name" value="NAT_SF"/>
    <property type="match status" value="1"/>
</dbReference>
<dbReference type="Pfam" id="PF00583">
    <property type="entry name" value="Acetyltransf_1"/>
    <property type="match status" value="1"/>
</dbReference>
<dbReference type="Pfam" id="PF12802">
    <property type="entry name" value="MarR_2"/>
    <property type="match status" value="1"/>
</dbReference>
<dbReference type="InterPro" id="IPR000835">
    <property type="entry name" value="HTH_MarR-typ"/>
</dbReference>
<dbReference type="InterPro" id="IPR036388">
    <property type="entry name" value="WH-like_DNA-bd_sf"/>
</dbReference>